<sequence>MIGASIMVKGTTNGTITDLDGNFRIETSPTATLIISYVGYVTQEVQIAGRKSINIILKDDTGLLEEIVVVGYGTQKKETLTGSVTSVKGDEIKRSPAPNVSTSLQGKLPGLIVNQRSGEPGRDDPSIVIRGFGTFGDSSPLIIIDGVERGNMSRMNPEDIESISVLKDASAAIYGARAANGVILITTKKEKWENLNFH</sequence>
<proteinExistence type="inferred from homology"/>
<dbReference type="InterPro" id="IPR008969">
    <property type="entry name" value="CarboxyPept-like_regulatory"/>
</dbReference>
<dbReference type="GO" id="GO:0015344">
    <property type="term" value="F:siderophore uptake transmembrane transporter activity"/>
    <property type="evidence" value="ECO:0007669"/>
    <property type="project" value="TreeGrafter"/>
</dbReference>
<comment type="subcellular location">
    <subcellularLocation>
        <location evidence="2">Cell outer membrane</location>
        <topology evidence="2">Multi-pass membrane protein</topology>
    </subcellularLocation>
</comment>
<dbReference type="Pfam" id="PF13715">
    <property type="entry name" value="CarbopepD_reg_2"/>
    <property type="match status" value="1"/>
</dbReference>
<keyword evidence="4" id="KW-0675">Receptor</keyword>
<keyword evidence="2" id="KW-1134">Transmembrane beta strand</keyword>
<dbReference type="InterPro" id="IPR037066">
    <property type="entry name" value="Plug_dom_sf"/>
</dbReference>
<name>E5X3P0_9BACE</name>
<evidence type="ECO:0000313" key="4">
    <source>
        <dbReference type="EMBL" id="EFV28232.1"/>
    </source>
</evidence>
<keyword evidence="2" id="KW-0998">Cell outer membrane</keyword>
<dbReference type="NCBIfam" id="TIGR04057">
    <property type="entry name" value="SusC_RagA_signa"/>
    <property type="match status" value="1"/>
</dbReference>
<dbReference type="SUPFAM" id="SSF49464">
    <property type="entry name" value="Carboxypeptidase regulatory domain-like"/>
    <property type="match status" value="1"/>
</dbReference>
<dbReference type="InterPro" id="IPR039426">
    <property type="entry name" value="TonB-dep_rcpt-like"/>
</dbReference>
<dbReference type="PANTHER" id="PTHR30069:SF29">
    <property type="entry name" value="HEMOGLOBIN AND HEMOGLOBIN-HAPTOGLOBIN-BINDING PROTEIN 1-RELATED"/>
    <property type="match status" value="1"/>
</dbReference>
<dbReference type="InterPro" id="IPR012910">
    <property type="entry name" value="Plug_dom"/>
</dbReference>
<dbReference type="GO" id="GO:0009279">
    <property type="term" value="C:cell outer membrane"/>
    <property type="evidence" value="ECO:0007669"/>
    <property type="project" value="UniProtKB-SubCell"/>
</dbReference>
<evidence type="ECO:0000259" key="3">
    <source>
        <dbReference type="Pfam" id="PF07715"/>
    </source>
</evidence>
<keyword evidence="1" id="KW-0732">Signal</keyword>
<dbReference type="HOGENOM" id="CLU_004317_3_1_10"/>
<protein>
    <submittedName>
        <fullName evidence="4">TonB-dependent Receptor Plug domain-containing protein</fullName>
    </submittedName>
</protein>
<dbReference type="Proteomes" id="UP000003246">
    <property type="component" value="Unassembled WGS sequence"/>
</dbReference>
<evidence type="ECO:0000313" key="5">
    <source>
        <dbReference type="Proteomes" id="UP000003246"/>
    </source>
</evidence>
<accession>E5X3P0</accession>
<evidence type="ECO:0000256" key="1">
    <source>
        <dbReference type="ARBA" id="ARBA00022729"/>
    </source>
</evidence>
<dbReference type="AlphaFoldDB" id="E5X3P0"/>
<dbReference type="FunFam" id="2.170.130.10:FF:000003">
    <property type="entry name" value="SusC/RagA family TonB-linked outer membrane protein"/>
    <property type="match status" value="1"/>
</dbReference>
<keyword evidence="2" id="KW-0812">Transmembrane</keyword>
<organism evidence="4 5">
    <name type="scientific">Bacteroides eggerthii 1_2_48FAA</name>
    <dbReference type="NCBI Taxonomy" id="665953"/>
    <lineage>
        <taxon>Bacteria</taxon>
        <taxon>Pseudomonadati</taxon>
        <taxon>Bacteroidota</taxon>
        <taxon>Bacteroidia</taxon>
        <taxon>Bacteroidales</taxon>
        <taxon>Bacteroidaceae</taxon>
        <taxon>Bacteroides</taxon>
    </lineage>
</organism>
<keyword evidence="2" id="KW-0813">Transport</keyword>
<dbReference type="Pfam" id="PF07715">
    <property type="entry name" value="Plug"/>
    <property type="match status" value="1"/>
</dbReference>
<reference evidence="4 5" key="1">
    <citation type="submission" date="2010-10" db="EMBL/GenBank/DDBJ databases">
        <title>The Genome Sequence of Bacteroides eggerthii strain 1_2_48FAA.</title>
        <authorList>
            <consortium name="The Broad Institute Genome Sequencing Platform"/>
            <person name="Ward D."/>
            <person name="Earl A."/>
            <person name="Feldgarden M."/>
            <person name="Young S.K."/>
            <person name="Gargeya S."/>
            <person name="Zeng Q."/>
            <person name="Alvarado L."/>
            <person name="Berlin A."/>
            <person name="Bochicchio J."/>
            <person name="Chapman S.B."/>
            <person name="Chen Z."/>
            <person name="Freedman E."/>
            <person name="Gellesch M."/>
            <person name="Goldberg J."/>
            <person name="Griggs A."/>
            <person name="Gujja S."/>
            <person name="Heilman E."/>
            <person name="Heiman D."/>
            <person name="Howarth C."/>
            <person name="Mehta T."/>
            <person name="Neiman D."/>
            <person name="Pearson M."/>
            <person name="Roberts A."/>
            <person name="Saif S."/>
            <person name="Shea T."/>
            <person name="Shenoy N."/>
            <person name="Sisk P."/>
            <person name="Stolte C."/>
            <person name="Sykes S."/>
            <person name="White J."/>
            <person name="Yandava C."/>
            <person name="Allen-Vercoe E."/>
            <person name="Ambrose C."/>
            <person name="Strauss J."/>
            <person name="Daigneault M."/>
            <person name="Haas B."/>
            <person name="Nusbaum C."/>
            <person name="Birren B."/>
        </authorList>
    </citation>
    <scope>NUCLEOTIDE SEQUENCE [LARGE SCALE GENOMIC DNA]</scope>
    <source>
        <strain evidence="4 5">1_2_48FAA</strain>
    </source>
</reference>
<dbReference type="InterPro" id="IPR023997">
    <property type="entry name" value="TonB-dep_OMP_SusC/RagA_CS"/>
</dbReference>
<evidence type="ECO:0000256" key="2">
    <source>
        <dbReference type="PROSITE-ProRule" id="PRU01360"/>
    </source>
</evidence>
<dbReference type="GO" id="GO:0044718">
    <property type="term" value="P:siderophore transmembrane transport"/>
    <property type="evidence" value="ECO:0007669"/>
    <property type="project" value="TreeGrafter"/>
</dbReference>
<dbReference type="PROSITE" id="PS52016">
    <property type="entry name" value="TONB_DEPENDENT_REC_3"/>
    <property type="match status" value="1"/>
</dbReference>
<gene>
    <name evidence="4" type="ORF">HMPREF1016_03548</name>
</gene>
<dbReference type="Gene3D" id="2.170.130.10">
    <property type="entry name" value="TonB-dependent receptor, plug domain"/>
    <property type="match status" value="1"/>
</dbReference>
<comment type="similarity">
    <text evidence="2">Belongs to the TonB-dependent receptor family.</text>
</comment>
<dbReference type="EMBL" id="ACWG01000049">
    <property type="protein sequence ID" value="EFV28232.1"/>
    <property type="molecule type" value="Genomic_DNA"/>
</dbReference>
<comment type="caution">
    <text evidence="4">The sequence shown here is derived from an EMBL/GenBank/DDBJ whole genome shotgun (WGS) entry which is preliminary data.</text>
</comment>
<dbReference type="Gene3D" id="2.60.40.1120">
    <property type="entry name" value="Carboxypeptidase-like, regulatory domain"/>
    <property type="match status" value="1"/>
</dbReference>
<keyword evidence="2" id="KW-0472">Membrane</keyword>
<feature type="domain" description="TonB-dependent receptor plug" evidence="3">
    <location>
        <begin position="77"/>
        <end position="182"/>
    </location>
</feature>
<dbReference type="PANTHER" id="PTHR30069">
    <property type="entry name" value="TONB-DEPENDENT OUTER MEMBRANE RECEPTOR"/>
    <property type="match status" value="1"/>
</dbReference>
<dbReference type="SUPFAM" id="SSF56935">
    <property type="entry name" value="Porins"/>
    <property type="match status" value="1"/>
</dbReference>